<evidence type="ECO:0000313" key="2">
    <source>
        <dbReference type="Proteomes" id="UP000474640"/>
    </source>
</evidence>
<evidence type="ECO:0000313" key="1">
    <source>
        <dbReference type="EMBL" id="KAF3273197.1"/>
    </source>
</evidence>
<dbReference type="AlphaFoldDB" id="A0A7C8VIH8"/>
<accession>A0A7C8VIH8</accession>
<dbReference type="EMBL" id="JAABOJ010000057">
    <property type="protein sequence ID" value="KAF3273197.1"/>
    <property type="molecule type" value="Genomic_DNA"/>
</dbReference>
<name>A0A7C8VIH8_ORBOL</name>
<gene>
    <name evidence="1" type="ORF">TWF970_009358</name>
</gene>
<sequence length="554" mass="59753">MSTIDSTNSDGVDDSLGGFVVPSNIFSIDYYHGLPSKPPLLATTKPQPYINPIGFFDHPVAKTIHAISGKNPIVSMWDSGISNGIMGVLKQMDIEWTSLEAVHIPVATDPSLGPAIVWIGVQPGTLSYRKAAKTALKCQEVIDTNSIADCFVEIRSSVVRRSGGDGGGVRFIDLFKVRDLLREEKDPFTATLSFPISAKGTLDPAGSAGFFLDGGSEDNNIYLVTARHVALVESFEESQVEYTKTDTNQPKKEIVRIGSNADLQQIVGDMASKIESLDERGLAIENAIENAIANGTATPDDRASLTLTSSKVAKLEDLHKYIDTQWGTVESRVLGELVWAPPISFSVQPGCTTLDLAVIKIGPGILDEKNFLGNVIHFGDRLTNAEIREMIKKDPTIATSFKIPEDRLVRLHGQTPKAEVATPSTKDSNGENCPIVSKHGPKSGVTFGKASCVSCYTRRIWEGVEILSRELGVIGIAAKRRLRESPFGPLFSEAGDSGACVADAYGRISGIVIGGSGFREGVNDITYVTPIHLIMEALHSTKMFQNAHLDVNLT</sequence>
<dbReference type="OrthoDB" id="5424209at2759"/>
<organism evidence="1 2">
    <name type="scientific">Orbilia oligospora</name>
    <name type="common">Nematode-trapping fungus</name>
    <name type="synonym">Arthrobotrys oligospora</name>
    <dbReference type="NCBI Taxonomy" id="2813651"/>
    <lineage>
        <taxon>Eukaryota</taxon>
        <taxon>Fungi</taxon>
        <taxon>Dikarya</taxon>
        <taxon>Ascomycota</taxon>
        <taxon>Pezizomycotina</taxon>
        <taxon>Orbiliomycetes</taxon>
        <taxon>Orbiliales</taxon>
        <taxon>Orbiliaceae</taxon>
        <taxon>Orbilia</taxon>
    </lineage>
</organism>
<protein>
    <submittedName>
        <fullName evidence="1">Uncharacterized protein</fullName>
    </submittedName>
</protein>
<proteinExistence type="predicted"/>
<comment type="caution">
    <text evidence="1">The sequence shown here is derived from an EMBL/GenBank/DDBJ whole genome shotgun (WGS) entry which is preliminary data.</text>
</comment>
<dbReference type="Proteomes" id="UP000474640">
    <property type="component" value="Unassembled WGS sequence"/>
</dbReference>
<reference evidence="1 2" key="1">
    <citation type="submission" date="2020-01" db="EMBL/GenBank/DDBJ databases">
        <authorList>
            <person name="Palmer J.M."/>
        </authorList>
    </citation>
    <scope>NUCLEOTIDE SEQUENCE [LARGE SCALE GENOMIC DNA]</scope>
    <source>
        <strain evidence="1 2">TWF970</strain>
    </source>
</reference>